<protein>
    <submittedName>
        <fullName evidence="3">Uncharacterized protein</fullName>
    </submittedName>
</protein>
<keyword evidence="2" id="KW-0732">Signal</keyword>
<evidence type="ECO:0000313" key="3">
    <source>
        <dbReference type="EMBL" id="KAG0492107.1"/>
    </source>
</evidence>
<accession>A0A835RUK3</accession>
<evidence type="ECO:0000313" key="4">
    <source>
        <dbReference type="Proteomes" id="UP000636800"/>
    </source>
</evidence>
<keyword evidence="1" id="KW-1133">Transmembrane helix</keyword>
<keyword evidence="1" id="KW-0812">Transmembrane</keyword>
<sequence length="64" mass="6138">MASFRFKILALLSFCGVAAASLIGVVSAADTPAPSPASGTVAVSAPVAAAVLLSSAAFLGAFRA</sequence>
<reference evidence="3 4" key="1">
    <citation type="journal article" date="2020" name="Nat. Food">
        <title>A phased Vanilla planifolia genome enables genetic improvement of flavour and production.</title>
        <authorList>
            <person name="Hasing T."/>
            <person name="Tang H."/>
            <person name="Brym M."/>
            <person name="Khazi F."/>
            <person name="Huang T."/>
            <person name="Chambers A.H."/>
        </authorList>
    </citation>
    <scope>NUCLEOTIDE SEQUENCE [LARGE SCALE GENOMIC DNA]</scope>
    <source>
        <tissue evidence="3">Leaf</tissue>
    </source>
</reference>
<dbReference type="Proteomes" id="UP000636800">
    <property type="component" value="Chromosome 2"/>
</dbReference>
<proteinExistence type="predicted"/>
<dbReference type="AlphaFoldDB" id="A0A835RUK3"/>
<keyword evidence="4" id="KW-1185">Reference proteome</keyword>
<feature type="signal peptide" evidence="2">
    <location>
        <begin position="1"/>
        <end position="20"/>
    </location>
</feature>
<feature type="transmembrane region" description="Helical" evidence="1">
    <location>
        <begin position="38"/>
        <end position="62"/>
    </location>
</feature>
<organism evidence="3 4">
    <name type="scientific">Vanilla planifolia</name>
    <name type="common">Vanilla</name>
    <dbReference type="NCBI Taxonomy" id="51239"/>
    <lineage>
        <taxon>Eukaryota</taxon>
        <taxon>Viridiplantae</taxon>
        <taxon>Streptophyta</taxon>
        <taxon>Embryophyta</taxon>
        <taxon>Tracheophyta</taxon>
        <taxon>Spermatophyta</taxon>
        <taxon>Magnoliopsida</taxon>
        <taxon>Liliopsida</taxon>
        <taxon>Asparagales</taxon>
        <taxon>Orchidaceae</taxon>
        <taxon>Vanilloideae</taxon>
        <taxon>Vanilleae</taxon>
        <taxon>Vanilla</taxon>
    </lineage>
</organism>
<gene>
    <name evidence="3" type="ORF">HPP92_005505</name>
</gene>
<feature type="chain" id="PRO_5032531963" evidence="2">
    <location>
        <begin position="21"/>
        <end position="64"/>
    </location>
</feature>
<dbReference type="OrthoDB" id="17317at2759"/>
<comment type="caution">
    <text evidence="3">The sequence shown here is derived from an EMBL/GenBank/DDBJ whole genome shotgun (WGS) entry which is preliminary data.</text>
</comment>
<evidence type="ECO:0000256" key="2">
    <source>
        <dbReference type="SAM" id="SignalP"/>
    </source>
</evidence>
<dbReference type="EMBL" id="JADCNL010000002">
    <property type="protein sequence ID" value="KAG0492107.1"/>
    <property type="molecule type" value="Genomic_DNA"/>
</dbReference>
<name>A0A835RUK3_VANPL</name>
<evidence type="ECO:0000256" key="1">
    <source>
        <dbReference type="SAM" id="Phobius"/>
    </source>
</evidence>
<keyword evidence="1" id="KW-0472">Membrane</keyword>